<organism evidence="8 9">
    <name type="scientific">Pelotomaculum isophthalicicum JI</name>
    <dbReference type="NCBI Taxonomy" id="947010"/>
    <lineage>
        <taxon>Bacteria</taxon>
        <taxon>Bacillati</taxon>
        <taxon>Bacillota</taxon>
        <taxon>Clostridia</taxon>
        <taxon>Eubacteriales</taxon>
        <taxon>Desulfotomaculaceae</taxon>
        <taxon>Pelotomaculum</taxon>
    </lineage>
</organism>
<dbReference type="AlphaFoldDB" id="A0A9X4JV40"/>
<comment type="cofactor">
    <cofactor evidence="1">
        <name>[4Fe-4S] cluster</name>
        <dbReference type="ChEBI" id="CHEBI:49883"/>
    </cofactor>
</comment>
<comment type="caution">
    <text evidence="8">The sequence shown here is derived from an EMBL/GenBank/DDBJ whole genome shotgun (WGS) entry which is preliminary data.</text>
</comment>
<protein>
    <submittedName>
        <fullName evidence="8">Radical SAM protein</fullName>
    </submittedName>
</protein>
<gene>
    <name evidence="8" type="ORF">L7E55_04460</name>
</gene>
<evidence type="ECO:0000256" key="5">
    <source>
        <dbReference type="ARBA" id="ARBA00023004"/>
    </source>
</evidence>
<dbReference type="PANTHER" id="PTHR30352">
    <property type="entry name" value="PYRUVATE FORMATE-LYASE-ACTIVATING ENZYME"/>
    <property type="match status" value="1"/>
</dbReference>
<dbReference type="InterPro" id="IPR013785">
    <property type="entry name" value="Aldolase_TIM"/>
</dbReference>
<dbReference type="Gene3D" id="3.20.20.70">
    <property type="entry name" value="Aldolase class I"/>
    <property type="match status" value="1"/>
</dbReference>
<name>A0A9X4JV40_9FIRM</name>
<keyword evidence="2" id="KW-0004">4Fe-4S</keyword>
<keyword evidence="5" id="KW-0408">Iron</keyword>
<dbReference type="InterPro" id="IPR034457">
    <property type="entry name" value="Organic_radical-activating"/>
</dbReference>
<evidence type="ECO:0000256" key="6">
    <source>
        <dbReference type="ARBA" id="ARBA00023014"/>
    </source>
</evidence>
<evidence type="ECO:0000256" key="1">
    <source>
        <dbReference type="ARBA" id="ARBA00001966"/>
    </source>
</evidence>
<dbReference type="SFLD" id="SFLDS00029">
    <property type="entry name" value="Radical_SAM"/>
    <property type="match status" value="1"/>
</dbReference>
<keyword evidence="4" id="KW-0479">Metal-binding</keyword>
<feature type="domain" description="Radical SAM core" evidence="7">
    <location>
        <begin position="186"/>
        <end position="350"/>
    </location>
</feature>
<dbReference type="RefSeq" id="WP_277442847.1">
    <property type="nucleotide sequence ID" value="NZ_JAKOAV010000005.1"/>
</dbReference>
<dbReference type="InterPro" id="IPR007197">
    <property type="entry name" value="rSAM"/>
</dbReference>
<dbReference type="Proteomes" id="UP001154312">
    <property type="component" value="Unassembled WGS sequence"/>
</dbReference>
<dbReference type="SUPFAM" id="SSF102114">
    <property type="entry name" value="Radical SAM enzymes"/>
    <property type="match status" value="1"/>
</dbReference>
<dbReference type="Pfam" id="PF04055">
    <property type="entry name" value="Radical_SAM"/>
    <property type="match status" value="1"/>
</dbReference>
<evidence type="ECO:0000256" key="3">
    <source>
        <dbReference type="ARBA" id="ARBA00022691"/>
    </source>
</evidence>
<keyword evidence="9" id="KW-1185">Reference proteome</keyword>
<dbReference type="PANTHER" id="PTHR30352:SF5">
    <property type="entry name" value="PYRUVATE FORMATE-LYASE 1-ACTIVATING ENZYME"/>
    <property type="match status" value="1"/>
</dbReference>
<evidence type="ECO:0000313" key="8">
    <source>
        <dbReference type="EMBL" id="MDF9407616.1"/>
    </source>
</evidence>
<evidence type="ECO:0000256" key="4">
    <source>
        <dbReference type="ARBA" id="ARBA00022723"/>
    </source>
</evidence>
<proteinExistence type="predicted"/>
<sequence length="417" mass="44854">MYHLLFAGDDGQLYDHRTLRATGRAGDRFVELMDDDMEKLPSGASLALVPGGTPVGLTRTGQFTTLEQNPWADGRSWAVGALLPQGYTRTLMPSYVRDKKTQPLPLLGYTAVACRNGELYVAALRTDEPHRWDPAHYDTTDLPALVRDKLASLPENRILSHLAHCALEYHCFTAQNIFYGRWEGGIPVSPACNARCLGCISLQPAGCCPSPQARIKFRPSPAELAEVAVPHLNGGDGAIVSFGQGCEGEPALAAGTIAETIERVRGLTGKGTINMNSNGGCTAGVKDICRAGLNAIRVSLISALGDTYDAYYRPQDYSLADVRRSLEVAVSHGVYTSLNLLVLPGLTDRADEVKALAAFVRETGVNLVQLRNLNIDPDWLFERLPGSGGDIIGVAGLIEALKEVPGLSVGNYSRPVR</sequence>
<evidence type="ECO:0000259" key="7">
    <source>
        <dbReference type="Pfam" id="PF04055"/>
    </source>
</evidence>
<keyword evidence="6" id="KW-0411">Iron-sulfur</keyword>
<dbReference type="GO" id="GO:0046872">
    <property type="term" value="F:metal ion binding"/>
    <property type="evidence" value="ECO:0007669"/>
    <property type="project" value="UniProtKB-KW"/>
</dbReference>
<dbReference type="GO" id="GO:0003824">
    <property type="term" value="F:catalytic activity"/>
    <property type="evidence" value="ECO:0007669"/>
    <property type="project" value="InterPro"/>
</dbReference>
<reference evidence="8" key="1">
    <citation type="submission" date="2022-02" db="EMBL/GenBank/DDBJ databases">
        <authorList>
            <person name="Leng L."/>
        </authorList>
    </citation>
    <scope>NUCLEOTIDE SEQUENCE</scope>
    <source>
        <strain evidence="8">JI</strain>
    </source>
</reference>
<dbReference type="CDD" id="cd01335">
    <property type="entry name" value="Radical_SAM"/>
    <property type="match status" value="1"/>
</dbReference>
<dbReference type="GO" id="GO:0051539">
    <property type="term" value="F:4 iron, 4 sulfur cluster binding"/>
    <property type="evidence" value="ECO:0007669"/>
    <property type="project" value="UniProtKB-KW"/>
</dbReference>
<accession>A0A9X4JV40</accession>
<keyword evidence="3" id="KW-0949">S-adenosyl-L-methionine</keyword>
<evidence type="ECO:0000256" key="2">
    <source>
        <dbReference type="ARBA" id="ARBA00022485"/>
    </source>
</evidence>
<dbReference type="EMBL" id="JAKOAV010000005">
    <property type="protein sequence ID" value="MDF9407616.1"/>
    <property type="molecule type" value="Genomic_DNA"/>
</dbReference>
<evidence type="ECO:0000313" key="9">
    <source>
        <dbReference type="Proteomes" id="UP001154312"/>
    </source>
</evidence>
<dbReference type="SFLD" id="SFLDG01109">
    <property type="entry name" value="Uncharacterised_Radical_SAM_Su"/>
    <property type="match status" value="1"/>
</dbReference>
<dbReference type="InterPro" id="IPR058240">
    <property type="entry name" value="rSAM_sf"/>
</dbReference>